<reference evidence="2 3" key="1">
    <citation type="submission" date="2015-09" db="EMBL/GenBank/DDBJ databases">
        <authorList>
            <consortium name="Swine Surveillance"/>
        </authorList>
    </citation>
    <scope>NUCLEOTIDE SEQUENCE [LARGE SCALE GENOMIC DNA]</scope>
    <source>
        <strain evidence="2 3">CECT 5294</strain>
    </source>
</reference>
<sequence length="79" mass="9028">MQKILKKLSKKDEEPTTAEMREMILRLERDEAFEADAAETALWAQKKEKANRKNGFLSAHMPPVKRKRQASTNKSALAS</sequence>
<accession>A0A0P1EXM8</accession>
<proteinExistence type="predicted"/>
<evidence type="ECO:0000256" key="1">
    <source>
        <dbReference type="SAM" id="MobiDB-lite"/>
    </source>
</evidence>
<protein>
    <submittedName>
        <fullName evidence="2">Uncharacterized protein</fullName>
    </submittedName>
</protein>
<dbReference type="Proteomes" id="UP000051298">
    <property type="component" value="Unassembled WGS sequence"/>
</dbReference>
<evidence type="ECO:0000313" key="3">
    <source>
        <dbReference type="Proteomes" id="UP000051298"/>
    </source>
</evidence>
<organism evidence="2 3">
    <name type="scientific">Thalassobacter stenotrophicus</name>
    <dbReference type="NCBI Taxonomy" id="266809"/>
    <lineage>
        <taxon>Bacteria</taxon>
        <taxon>Pseudomonadati</taxon>
        <taxon>Pseudomonadota</taxon>
        <taxon>Alphaproteobacteria</taxon>
        <taxon>Rhodobacterales</taxon>
        <taxon>Roseobacteraceae</taxon>
        <taxon>Thalassobacter</taxon>
    </lineage>
</organism>
<feature type="region of interest" description="Disordered" evidence="1">
    <location>
        <begin position="46"/>
        <end position="79"/>
    </location>
</feature>
<name>A0A0P1EXM8_9RHOB</name>
<feature type="compositionally biased region" description="Polar residues" evidence="1">
    <location>
        <begin position="70"/>
        <end position="79"/>
    </location>
</feature>
<dbReference type="EMBL" id="CYRX01000011">
    <property type="protein sequence ID" value="CUH59836.1"/>
    <property type="molecule type" value="Genomic_DNA"/>
</dbReference>
<dbReference type="AlphaFoldDB" id="A0A0P1EXM8"/>
<gene>
    <name evidence="2" type="ORF">THS5294_01124</name>
</gene>
<evidence type="ECO:0000313" key="2">
    <source>
        <dbReference type="EMBL" id="CUH59836.1"/>
    </source>
</evidence>
<dbReference type="RefSeq" id="WP_038005578.1">
    <property type="nucleotide sequence ID" value="NZ_CYRX01000011.1"/>
</dbReference>